<organism evidence="1 2">
    <name type="scientific">Ehrlichia canis (strain Jake)</name>
    <dbReference type="NCBI Taxonomy" id="269484"/>
    <lineage>
        <taxon>Bacteria</taxon>
        <taxon>Pseudomonadati</taxon>
        <taxon>Pseudomonadota</taxon>
        <taxon>Alphaproteobacteria</taxon>
        <taxon>Rickettsiales</taxon>
        <taxon>Anaplasmataceae</taxon>
        <taxon>Ehrlichia</taxon>
    </lineage>
</organism>
<dbReference type="Proteomes" id="UP000000435">
    <property type="component" value="Chromosome"/>
</dbReference>
<keyword evidence="2" id="KW-1185">Reference proteome</keyword>
<accession>A0ACA6AV84</accession>
<dbReference type="EMBL" id="CP000107">
    <property type="protein sequence ID" value="AAZ68181.1"/>
    <property type="molecule type" value="Genomic_DNA"/>
</dbReference>
<proteinExistence type="predicted"/>
<evidence type="ECO:0000313" key="2">
    <source>
        <dbReference type="Proteomes" id="UP000000435"/>
    </source>
</evidence>
<evidence type="ECO:0000313" key="1">
    <source>
        <dbReference type="EMBL" id="AAZ68181.1"/>
    </source>
</evidence>
<reference evidence="2" key="1">
    <citation type="journal article" date="2006" name="J. Bacteriol.">
        <title>The genome of the obligately intracellular bacterium Ehrlichia canis reveals themes of complex membrane structure and immune evasion strategies.</title>
        <authorList>
            <person name="Mavromatis K."/>
            <person name="Doyle C.K."/>
            <person name="Lykidis A."/>
            <person name="Ivanova N."/>
            <person name="Francino M.P."/>
            <person name="Chain P."/>
            <person name="Shin M."/>
            <person name="Malfatti S."/>
            <person name="Larimer F."/>
            <person name="Copeland A."/>
            <person name="Detter J.C."/>
            <person name="Land M."/>
            <person name="Richardson P.M."/>
            <person name="Yu X.J."/>
            <person name="Walker D.H."/>
            <person name="McBride J.W."/>
            <person name="Kyrpides N.C."/>
        </authorList>
    </citation>
    <scope>NUCLEOTIDE SEQUENCE [LARGE SCALE GENOMIC DNA]</scope>
    <source>
        <strain evidence="2">Jake</strain>
    </source>
</reference>
<name>A0ACA6AV84_EHRCJ</name>
<sequence>MIASVLFINGRIVGGYLSYMNLRKAILSTIICNTLVWYDYVLFGNLVSVISKLFFPAEDRYFSLIMTFSIFAVGFLMRPFGASIFGYIGDKYGRKAALTLSIIAISVPITFISVLPTYDKIGILSPILLIICRLMQGISLGGEAGNAAFLIEHSKKGKNIGFFGSFETLSAVLGSIIALFMILLSQYFTGENFEIWGWRIPFVIGLLLGLISIYIRCITAESPAYDTHKENNNLSQSPVLELFKNYKRPLILATCIDCIENCSFHIFMVFFITFVKEFSSIHFSFNANTMSIIESFNIMICGILNVFFGYISDYVGRRRVMLIASVLLFCVAIPVFWLLSQGSYINLIVAYLIFVIPFSASLGPASGAMSELFPTKVRYTGFGLSRNIASAVAGGMAPVICTWLIRATGLIFIPGVYVMFWAVVAIIALCQIKKKDVYADW</sequence>
<protein>
    <submittedName>
        <fullName evidence="1">General substrate transporter</fullName>
    </submittedName>
</protein>
<gene>
    <name evidence="1" type="ordered locus">Ecaj_0130</name>
</gene>